<proteinExistence type="predicted"/>
<comment type="caution">
    <text evidence="2">The sequence shown here is derived from an EMBL/GenBank/DDBJ whole genome shotgun (WGS) entry which is preliminary data.</text>
</comment>
<dbReference type="EMBL" id="MCBR01008894">
    <property type="protein sequence ID" value="RKF73639.1"/>
    <property type="molecule type" value="Genomic_DNA"/>
</dbReference>
<accession>A0A420IGI4</accession>
<evidence type="ECO:0000256" key="1">
    <source>
        <dbReference type="SAM" id="MobiDB-lite"/>
    </source>
</evidence>
<reference evidence="2 3" key="1">
    <citation type="journal article" date="2018" name="BMC Genomics">
        <title>Comparative genome analyses reveal sequence features reflecting distinct modes of host-adaptation between dicot and monocot powdery mildew.</title>
        <authorList>
            <person name="Wu Y."/>
            <person name="Ma X."/>
            <person name="Pan Z."/>
            <person name="Kale S.D."/>
            <person name="Song Y."/>
            <person name="King H."/>
            <person name="Zhang Q."/>
            <person name="Presley C."/>
            <person name="Deng X."/>
            <person name="Wei C.I."/>
            <person name="Xiao S."/>
        </authorList>
    </citation>
    <scope>NUCLEOTIDE SEQUENCE [LARGE SCALE GENOMIC DNA]</scope>
    <source>
        <strain evidence="2">UCSC1</strain>
    </source>
</reference>
<name>A0A420IGI4_9PEZI</name>
<organism evidence="2 3">
    <name type="scientific">Golovinomyces cichoracearum</name>
    <dbReference type="NCBI Taxonomy" id="62708"/>
    <lineage>
        <taxon>Eukaryota</taxon>
        <taxon>Fungi</taxon>
        <taxon>Dikarya</taxon>
        <taxon>Ascomycota</taxon>
        <taxon>Pezizomycotina</taxon>
        <taxon>Leotiomycetes</taxon>
        <taxon>Erysiphales</taxon>
        <taxon>Erysiphaceae</taxon>
        <taxon>Golovinomyces</taxon>
    </lineage>
</organism>
<protein>
    <submittedName>
        <fullName evidence="2">Uncharacterized protein</fullName>
    </submittedName>
</protein>
<evidence type="ECO:0000313" key="3">
    <source>
        <dbReference type="Proteomes" id="UP000285405"/>
    </source>
</evidence>
<sequence length="141" mass="16040">MTSPPEPGERAEHDYTSQEMEIVDPMTNYEIPSSPPTSNTYICAGNKPRSQEKVNQNRMRIENSSDPLAGSSFPNKRQALCEADDFPSLPRPATEINHMKYIAEHDMDEYENIMKNTPRLNSSIYAQSNEQLQTQDKSKNT</sequence>
<gene>
    <name evidence="2" type="ORF">GcC1_088023</name>
</gene>
<dbReference type="Proteomes" id="UP000285405">
    <property type="component" value="Unassembled WGS sequence"/>
</dbReference>
<evidence type="ECO:0000313" key="2">
    <source>
        <dbReference type="EMBL" id="RKF73639.1"/>
    </source>
</evidence>
<feature type="region of interest" description="Disordered" evidence="1">
    <location>
        <begin position="27"/>
        <end position="56"/>
    </location>
</feature>
<dbReference type="AlphaFoldDB" id="A0A420IGI4"/>